<evidence type="ECO:0000313" key="2">
    <source>
        <dbReference type="WBParaSite" id="Hba_08395"/>
    </source>
</evidence>
<protein>
    <submittedName>
        <fullName evidence="2">Transmembrane protein</fullName>
    </submittedName>
</protein>
<proteinExistence type="predicted"/>
<sequence>MEVNFMEIIIPTIPDFILKFGYISLLSILIPLMSKALTVTLKNSEELNETCILWITTLFMKVSCAIYAANDRQNLIRLCQSPINPVHCFDIIQQYQATVYNYIADMVAIGFTASFKILHVPSFTL</sequence>
<dbReference type="WBParaSite" id="Hba_08395">
    <property type="protein sequence ID" value="Hba_08395"/>
    <property type="gene ID" value="Hba_08395"/>
</dbReference>
<organism evidence="1 2">
    <name type="scientific">Heterorhabditis bacteriophora</name>
    <name type="common">Entomopathogenic nematode worm</name>
    <dbReference type="NCBI Taxonomy" id="37862"/>
    <lineage>
        <taxon>Eukaryota</taxon>
        <taxon>Metazoa</taxon>
        <taxon>Ecdysozoa</taxon>
        <taxon>Nematoda</taxon>
        <taxon>Chromadorea</taxon>
        <taxon>Rhabditida</taxon>
        <taxon>Rhabditina</taxon>
        <taxon>Rhabditomorpha</taxon>
        <taxon>Strongyloidea</taxon>
        <taxon>Heterorhabditidae</taxon>
        <taxon>Heterorhabditis</taxon>
    </lineage>
</organism>
<reference evidence="2" key="1">
    <citation type="submission" date="2016-11" db="UniProtKB">
        <authorList>
            <consortium name="WormBaseParasite"/>
        </authorList>
    </citation>
    <scope>IDENTIFICATION</scope>
</reference>
<dbReference type="Proteomes" id="UP000095283">
    <property type="component" value="Unplaced"/>
</dbReference>
<keyword evidence="1" id="KW-1185">Reference proteome</keyword>
<evidence type="ECO:0000313" key="1">
    <source>
        <dbReference type="Proteomes" id="UP000095283"/>
    </source>
</evidence>
<accession>A0A1I7WT73</accession>
<dbReference type="AlphaFoldDB" id="A0A1I7WT73"/>
<name>A0A1I7WT73_HETBA</name>